<dbReference type="InterPro" id="IPR036736">
    <property type="entry name" value="ACP-like_sf"/>
</dbReference>
<dbReference type="InterPro" id="IPR005814">
    <property type="entry name" value="Aminotrans_3"/>
</dbReference>
<reference evidence="8 9" key="1">
    <citation type="submission" date="2017-06" db="EMBL/GenBank/DDBJ databases">
        <title>Genome sequencing of cyanobaciteial culture collection at National Institute for Environmental Studies (NIES).</title>
        <authorList>
            <person name="Hirose Y."/>
            <person name="Shimura Y."/>
            <person name="Fujisawa T."/>
            <person name="Nakamura Y."/>
            <person name="Kawachi M."/>
        </authorList>
    </citation>
    <scope>NUCLEOTIDE SEQUENCE [LARGE SCALE GENOMIC DNA]</scope>
    <source>
        <strain evidence="8 9">NIES-21</strain>
    </source>
</reference>
<evidence type="ECO:0000256" key="6">
    <source>
        <dbReference type="SAM" id="Coils"/>
    </source>
</evidence>
<dbReference type="InterPro" id="IPR015424">
    <property type="entry name" value="PyrdxlP-dep_Trfase"/>
</dbReference>
<dbReference type="CDD" id="cd19531">
    <property type="entry name" value="LCL_NRPS-like"/>
    <property type="match status" value="1"/>
</dbReference>
<dbReference type="InterPro" id="IPR000873">
    <property type="entry name" value="AMP-dep_synth/lig_dom"/>
</dbReference>
<dbReference type="GO" id="GO:0044550">
    <property type="term" value="P:secondary metabolite biosynthetic process"/>
    <property type="evidence" value="ECO:0007669"/>
    <property type="project" value="UniProtKB-ARBA"/>
</dbReference>
<dbReference type="Gene3D" id="3.30.559.30">
    <property type="entry name" value="Nonribosomal peptide synthetase, condensation domain"/>
    <property type="match status" value="1"/>
</dbReference>
<dbReference type="InterPro" id="IPR049704">
    <property type="entry name" value="Aminotrans_3_PPA_site"/>
</dbReference>
<dbReference type="PROSITE" id="PS00455">
    <property type="entry name" value="AMP_BINDING"/>
    <property type="match status" value="1"/>
</dbReference>
<dbReference type="FunFam" id="2.30.38.10:FF:000001">
    <property type="entry name" value="Non-ribosomal peptide synthetase PvdI"/>
    <property type="match status" value="1"/>
</dbReference>
<keyword evidence="9" id="KW-1185">Reference proteome</keyword>
<evidence type="ECO:0000259" key="7">
    <source>
        <dbReference type="PROSITE" id="PS50075"/>
    </source>
</evidence>
<sequence>MPNQEVNSLLNSSQIDIVLLKIKEILGTNFGINSAKIDIHTNLLELGFESLVLIQFSRLLQEKLGVKIPFRQLLEEFSTLHDLAVHIAQQLPPSFEQEKPPVTPELPTSKSSAKLLLNNSGNQGIARLMSEQLKLMAQQLELLRNSPALKKISPVNQVSANIPQPQISINSQQIEKTTLNSRQQQHLDALITRFVQRTSESKRLTQEARSFHANPRSITGFRLALKEMLYPIHAQRAAGAKIWDVDGNEYIDVSMGFGSLLFGHSPDFVVEAIQQHIQQGMQNGLQSHLTSKVAKLFCELTNQERVTFCNSGTDAVMGAIRIARATTGRAKIAVFNGSYHGTLDEVLVAGVPTAETTLRSVPAAPGIPQHFIENVIVLNYGSPESLETLKAHTHELAAVLVEPIQSRRPDFQPKEFLYKLRQLTEEAGIVLIFDEVITGFRMHPGGIQAMWNIQADITTYGKALGSGLPIGVIAGKATFMDALDGGFWNYGDASFPQQETTIFAGTFFKNPLVMAVAWAVLNYIKNSGEKLQAELASKTAKIAETLNSYFQQKQLPIQVVNCGSLFRFVYPPNLVWMNLLFYHLIEKGIYIWEGRSFYISTAHTDEDIETLIIAIQDSILELQAGDFLPVDPPIINNQGDELSPSQGIVTLPLTEVQKELWFMAQIGGNASRAYNQSMAIHLRGSFKLEAVYQAIQTVINRHEALRTTFSSEGNYQLIHPKLTIDIPYIDFSTLDGQHCQAELAKFLKQEAQENFDLEKAPLLRFHIIKLKSNHHLLVFTVHHIVADGWSMAIVLRELAAIYTAESQNITCELPQPMQYSEYVQWQILQQSTPEMAKAKTYWLQQFSASVPVLTLPSDKIRPAVNTHNGAIETFTINTNLYQKLKSLSDEYKCTLFTTLLAGYMVLLQRLSNQNDIVVGIASAGQSLVNNNCLVGHCVNILPIRSQVDKSPAFIDYLTYVKEQLLAAYEHQIYPFINLVKSLNLVRDESRNPLFTVGFNLDKSQFDFAALDCELEVLKNYNNTAKFDIDLNIIQSNTELLLELEYNTDLFSSQTIQRWGKHYITLLESLIAHPQQRITELLLLTNIDRQQLLVEWNNTQANYRQNQCIHQLFEAQAKKTPDAIAVSFDHQYLTYQELNHKANQLAHYLKKQGVKPEVLVGICVERSLDIIVGILGILKAGAAYLPLDPAYPQERLSFMLEDAKVSLVLTQQRLQEWLPHNQQQTIYLDVDWPLIAQESQANLEIKVTTTNLAYVIYTSGSTGKPKGVMIQHHSLVNYTETAIVKYALNSSDVILQFASICFDVAAEEIFTSLVVGATLVLRNDVMLSSIPAFLEQCRQLKITVLALPTAFWHQIIAELEDNLPLPELLRLVIIGGEKALPQRLVTWLELVKNKIQLINSYGPTEATIGTTISNLSNLDEFNVAFKEVPVGKAIDNVQVYILDACFQPAPIGVFGEIYIGGMGVARGYLNQPQLTAEKFIPNPFSNAPGTRLYKTGDLARYLANGEIEILGRVDEQVKIRGFRIELGEIESQLNQHPDVSEAVVKVWEDEQGDKRLVGYVASQLQPQLTANQLRSFLHEQLPEYMIPSAFVVLKSLPITPNGKIARLVLPKPDKLRPELAANYVIPQTEVEQTIAKIWQKALNLENIGIHDNFFEIGGHSLLMIKVHSELRKIFPIDLSMLDLFRYPTISYLADYLSKLKNQPVLVQKEDNQVEKITSAKEQQKKRLQKMKSARNV</sequence>
<keyword evidence="3" id="KW-0596">Phosphopantetheine</keyword>
<dbReference type="Gene3D" id="3.30.300.30">
    <property type="match status" value="1"/>
</dbReference>
<dbReference type="GO" id="GO:0008610">
    <property type="term" value="P:lipid biosynthetic process"/>
    <property type="evidence" value="ECO:0007669"/>
    <property type="project" value="UniProtKB-ARBA"/>
</dbReference>
<dbReference type="PROSITE" id="PS50075">
    <property type="entry name" value="CARRIER"/>
    <property type="match status" value="2"/>
</dbReference>
<feature type="domain" description="Carrier" evidence="7">
    <location>
        <begin position="13"/>
        <end position="91"/>
    </location>
</feature>
<dbReference type="Gene3D" id="3.90.1150.10">
    <property type="entry name" value="Aspartate Aminotransferase, domain 1"/>
    <property type="match status" value="1"/>
</dbReference>
<dbReference type="Pfam" id="PF13193">
    <property type="entry name" value="AMP-binding_C"/>
    <property type="match status" value="1"/>
</dbReference>
<proteinExistence type="inferred from homology"/>
<dbReference type="EMBL" id="AP018174">
    <property type="protein sequence ID" value="BAY15298.1"/>
    <property type="molecule type" value="Genomic_DNA"/>
</dbReference>
<dbReference type="InterPro" id="IPR023213">
    <property type="entry name" value="CAT-like_dom_sf"/>
</dbReference>
<dbReference type="FunFam" id="3.40.50.980:FF:000001">
    <property type="entry name" value="Non-ribosomal peptide synthetase"/>
    <property type="match status" value="1"/>
</dbReference>
<dbReference type="SUPFAM" id="SSF56801">
    <property type="entry name" value="Acetyl-CoA synthetase-like"/>
    <property type="match status" value="1"/>
</dbReference>
<dbReference type="PROSITE" id="PS00600">
    <property type="entry name" value="AA_TRANSFER_CLASS_3"/>
    <property type="match status" value="1"/>
</dbReference>
<keyword evidence="4" id="KW-0597">Phosphoprotein</keyword>
<dbReference type="Pfam" id="PF00501">
    <property type="entry name" value="AMP-binding"/>
    <property type="match status" value="1"/>
</dbReference>
<dbReference type="Gene3D" id="2.30.38.10">
    <property type="entry name" value="Luciferase, Domain 3"/>
    <property type="match status" value="1"/>
</dbReference>
<evidence type="ECO:0000256" key="1">
    <source>
        <dbReference type="ARBA" id="ARBA00001957"/>
    </source>
</evidence>
<dbReference type="PANTHER" id="PTHR45527:SF1">
    <property type="entry name" value="FATTY ACID SYNTHASE"/>
    <property type="match status" value="1"/>
</dbReference>
<dbReference type="OrthoDB" id="9765680at2"/>
<dbReference type="InterPro" id="IPR020806">
    <property type="entry name" value="PKS_PP-bd"/>
</dbReference>
<dbReference type="Pfam" id="PF00550">
    <property type="entry name" value="PP-binding"/>
    <property type="match status" value="2"/>
</dbReference>
<dbReference type="Gene3D" id="3.40.50.980">
    <property type="match status" value="2"/>
</dbReference>
<dbReference type="SUPFAM" id="SSF47336">
    <property type="entry name" value="ACP-like"/>
    <property type="match status" value="2"/>
</dbReference>
<evidence type="ECO:0000313" key="8">
    <source>
        <dbReference type="EMBL" id="BAY15298.1"/>
    </source>
</evidence>
<gene>
    <name evidence="8" type="ORF">NIES21_11140</name>
</gene>
<dbReference type="Pfam" id="PF00668">
    <property type="entry name" value="Condensation"/>
    <property type="match status" value="1"/>
</dbReference>
<dbReference type="GO" id="GO:0043041">
    <property type="term" value="P:amino acid activation for nonribosomal peptide biosynthetic process"/>
    <property type="evidence" value="ECO:0007669"/>
    <property type="project" value="TreeGrafter"/>
</dbReference>
<dbReference type="InterPro" id="IPR001242">
    <property type="entry name" value="Condensation_dom"/>
</dbReference>
<evidence type="ECO:0000256" key="4">
    <source>
        <dbReference type="ARBA" id="ARBA00022553"/>
    </source>
</evidence>
<dbReference type="InterPro" id="IPR009081">
    <property type="entry name" value="PP-bd_ACP"/>
</dbReference>
<dbReference type="FunFam" id="3.30.300.30:FF:000010">
    <property type="entry name" value="Enterobactin synthetase component F"/>
    <property type="match status" value="1"/>
</dbReference>
<dbReference type="FunFam" id="1.10.1200.10:FF:000005">
    <property type="entry name" value="Nonribosomal peptide synthetase 1"/>
    <property type="match status" value="1"/>
</dbReference>
<name>A0A1Z4GDA9_9CYAN</name>
<dbReference type="Pfam" id="PF00202">
    <property type="entry name" value="Aminotran_3"/>
    <property type="match status" value="1"/>
</dbReference>
<dbReference type="InterPro" id="IPR025110">
    <property type="entry name" value="AMP-bd_C"/>
</dbReference>
<dbReference type="SUPFAM" id="SSF52777">
    <property type="entry name" value="CoA-dependent acyltransferases"/>
    <property type="match status" value="2"/>
</dbReference>
<dbReference type="InterPro" id="IPR015422">
    <property type="entry name" value="PyrdxlP-dep_Trfase_small"/>
</dbReference>
<dbReference type="Gene3D" id="3.30.559.10">
    <property type="entry name" value="Chloramphenicol acetyltransferase-like domain"/>
    <property type="match status" value="1"/>
</dbReference>
<comment type="similarity">
    <text evidence="2">Belongs to the ATP-dependent AMP-binding enzyme family.</text>
</comment>
<dbReference type="GO" id="GO:0008483">
    <property type="term" value="F:transaminase activity"/>
    <property type="evidence" value="ECO:0007669"/>
    <property type="project" value="InterPro"/>
</dbReference>
<dbReference type="InterPro" id="IPR045851">
    <property type="entry name" value="AMP-bd_C_sf"/>
</dbReference>
<evidence type="ECO:0000256" key="5">
    <source>
        <dbReference type="ARBA" id="ARBA00022898"/>
    </source>
</evidence>
<accession>A0A1Z4GDA9</accession>
<feature type="domain" description="Carrier" evidence="7">
    <location>
        <begin position="1624"/>
        <end position="1699"/>
    </location>
</feature>
<dbReference type="SUPFAM" id="SSF53383">
    <property type="entry name" value="PLP-dependent transferases"/>
    <property type="match status" value="1"/>
</dbReference>
<dbReference type="PANTHER" id="PTHR45527">
    <property type="entry name" value="NONRIBOSOMAL PEPTIDE SYNTHETASE"/>
    <property type="match status" value="1"/>
</dbReference>
<evidence type="ECO:0000256" key="2">
    <source>
        <dbReference type="ARBA" id="ARBA00006432"/>
    </source>
</evidence>
<dbReference type="GO" id="GO:0005737">
    <property type="term" value="C:cytoplasm"/>
    <property type="evidence" value="ECO:0007669"/>
    <property type="project" value="TreeGrafter"/>
</dbReference>
<keyword evidence="6" id="KW-0175">Coiled coil</keyword>
<dbReference type="CDD" id="cd00610">
    <property type="entry name" value="OAT_like"/>
    <property type="match status" value="1"/>
</dbReference>
<feature type="coiled-coil region" evidence="6">
    <location>
        <begin position="1705"/>
        <end position="1732"/>
    </location>
</feature>
<dbReference type="GO" id="GO:0031177">
    <property type="term" value="F:phosphopantetheine binding"/>
    <property type="evidence" value="ECO:0007669"/>
    <property type="project" value="InterPro"/>
</dbReference>
<protein>
    <submittedName>
        <fullName evidence="8">Amino acid adenylation domain-containing protein</fullName>
    </submittedName>
</protein>
<dbReference type="Gene3D" id="1.10.1200.10">
    <property type="entry name" value="ACP-like"/>
    <property type="match status" value="2"/>
</dbReference>
<evidence type="ECO:0000313" key="9">
    <source>
        <dbReference type="Proteomes" id="UP000218287"/>
    </source>
</evidence>
<dbReference type="Proteomes" id="UP000218287">
    <property type="component" value="Chromosome"/>
</dbReference>
<dbReference type="SMART" id="SM00823">
    <property type="entry name" value="PKS_PP"/>
    <property type="match status" value="2"/>
</dbReference>
<dbReference type="NCBIfam" id="TIGR01733">
    <property type="entry name" value="AA-adenyl-dom"/>
    <property type="match status" value="1"/>
</dbReference>
<comment type="cofactor">
    <cofactor evidence="1">
        <name>pantetheine 4'-phosphate</name>
        <dbReference type="ChEBI" id="CHEBI:47942"/>
    </cofactor>
</comment>
<dbReference type="GO" id="GO:0030170">
    <property type="term" value="F:pyridoxal phosphate binding"/>
    <property type="evidence" value="ECO:0007669"/>
    <property type="project" value="InterPro"/>
</dbReference>
<dbReference type="InterPro" id="IPR020845">
    <property type="entry name" value="AMP-binding_CS"/>
</dbReference>
<dbReference type="Gene3D" id="3.40.640.10">
    <property type="entry name" value="Type I PLP-dependent aspartate aminotransferase-like (Major domain)"/>
    <property type="match status" value="1"/>
</dbReference>
<dbReference type="InterPro" id="IPR015421">
    <property type="entry name" value="PyrdxlP-dep_Trfase_major"/>
</dbReference>
<dbReference type="FunFam" id="3.40.50.12780:FF:000012">
    <property type="entry name" value="Non-ribosomal peptide synthetase"/>
    <property type="match status" value="1"/>
</dbReference>
<keyword evidence="5" id="KW-0663">Pyridoxal phosphate</keyword>
<organism evidence="8 9">
    <name type="scientific">Anabaenopsis circularis NIES-21</name>
    <dbReference type="NCBI Taxonomy" id="1085406"/>
    <lineage>
        <taxon>Bacteria</taxon>
        <taxon>Bacillati</taxon>
        <taxon>Cyanobacteriota</taxon>
        <taxon>Cyanophyceae</taxon>
        <taxon>Nostocales</taxon>
        <taxon>Nodulariaceae</taxon>
        <taxon>Anabaenopsis</taxon>
    </lineage>
</organism>
<evidence type="ECO:0000256" key="3">
    <source>
        <dbReference type="ARBA" id="ARBA00022450"/>
    </source>
</evidence>
<dbReference type="InterPro" id="IPR010071">
    <property type="entry name" value="AA_adenyl_dom"/>
</dbReference>